<dbReference type="Proteomes" id="UP000546200">
    <property type="component" value="Unassembled WGS sequence"/>
</dbReference>
<comment type="caution">
    <text evidence="2">The sequence shown here is derived from an EMBL/GenBank/DDBJ whole genome shotgun (WGS) entry which is preliminary data.</text>
</comment>
<evidence type="ECO:0000313" key="3">
    <source>
        <dbReference type="Proteomes" id="UP000546200"/>
    </source>
</evidence>
<dbReference type="RefSeq" id="WP_184058049.1">
    <property type="nucleotide sequence ID" value="NZ_JACIJK010000007.1"/>
</dbReference>
<evidence type="ECO:0000313" key="2">
    <source>
        <dbReference type="EMBL" id="MBB5715576.1"/>
    </source>
</evidence>
<dbReference type="InterPro" id="IPR007024">
    <property type="entry name" value="BLUF_domain"/>
</dbReference>
<keyword evidence="3" id="KW-1185">Reference proteome</keyword>
<dbReference type="AlphaFoldDB" id="A0A7W9BEC4"/>
<name>A0A7W9BEC4_9SPHN</name>
<feature type="domain" description="BLUF" evidence="1">
    <location>
        <begin position="1"/>
        <end position="92"/>
    </location>
</feature>
<dbReference type="EMBL" id="JACIJK010000007">
    <property type="protein sequence ID" value="MBB5715576.1"/>
    <property type="molecule type" value="Genomic_DNA"/>
</dbReference>
<reference evidence="2 3" key="1">
    <citation type="submission" date="2020-08" db="EMBL/GenBank/DDBJ databases">
        <title>Genomic Encyclopedia of Type Strains, Phase IV (KMG-IV): sequencing the most valuable type-strain genomes for metagenomic binning, comparative biology and taxonomic classification.</title>
        <authorList>
            <person name="Goeker M."/>
        </authorList>
    </citation>
    <scope>NUCLEOTIDE SEQUENCE [LARGE SCALE GENOMIC DNA]</scope>
    <source>
        <strain evidence="2 3">DSM 100044</strain>
    </source>
</reference>
<proteinExistence type="predicted"/>
<dbReference type="Pfam" id="PF04940">
    <property type="entry name" value="BLUF"/>
    <property type="match status" value="1"/>
</dbReference>
<dbReference type="PROSITE" id="PS50925">
    <property type="entry name" value="BLUF"/>
    <property type="match status" value="1"/>
</dbReference>
<dbReference type="GO" id="GO:0009882">
    <property type="term" value="F:blue light photoreceptor activity"/>
    <property type="evidence" value="ECO:0007669"/>
    <property type="project" value="InterPro"/>
</dbReference>
<protein>
    <recommendedName>
        <fullName evidence="1">BLUF domain-containing protein</fullName>
    </recommendedName>
</protein>
<accession>A0A7W9BEC4</accession>
<dbReference type="InterPro" id="IPR036046">
    <property type="entry name" value="Acylphosphatase-like_dom_sf"/>
</dbReference>
<sequence length="135" mass="15173">MLQITYHSRAEASFARSDFASLLSQCQRHNQRDSISGLLLYDGSRFLQAFEGPRDLVDRCMSRISLDARHTAVHVHSRRLITEREFGTFAMTTISQGENSPDHLLDEVKGLIAGVASPRLQALFIGFAAMRRPLL</sequence>
<dbReference type="SUPFAM" id="SSF54975">
    <property type="entry name" value="Acylphosphatase/BLUF domain-like"/>
    <property type="match status" value="1"/>
</dbReference>
<organism evidence="2 3">
    <name type="scientific">Sphingomonas aerophila</name>
    <dbReference type="NCBI Taxonomy" id="1344948"/>
    <lineage>
        <taxon>Bacteria</taxon>
        <taxon>Pseudomonadati</taxon>
        <taxon>Pseudomonadota</taxon>
        <taxon>Alphaproteobacteria</taxon>
        <taxon>Sphingomonadales</taxon>
        <taxon>Sphingomonadaceae</taxon>
        <taxon>Sphingomonas</taxon>
    </lineage>
</organism>
<dbReference type="SMART" id="SM01034">
    <property type="entry name" value="BLUF"/>
    <property type="match status" value="1"/>
</dbReference>
<gene>
    <name evidence="2" type="ORF">FHS94_002431</name>
</gene>
<dbReference type="GO" id="GO:0071949">
    <property type="term" value="F:FAD binding"/>
    <property type="evidence" value="ECO:0007669"/>
    <property type="project" value="InterPro"/>
</dbReference>
<evidence type="ECO:0000259" key="1">
    <source>
        <dbReference type="PROSITE" id="PS50925"/>
    </source>
</evidence>
<dbReference type="Gene3D" id="3.30.70.100">
    <property type="match status" value="1"/>
</dbReference>